<dbReference type="PROSITE" id="PS50850">
    <property type="entry name" value="MFS"/>
    <property type="match status" value="1"/>
</dbReference>
<gene>
    <name evidence="8" type="ORF">IC006_2486</name>
</gene>
<evidence type="ECO:0000313" key="9">
    <source>
        <dbReference type="Proteomes" id="UP000322983"/>
    </source>
</evidence>
<feature type="transmembrane region" description="Helical" evidence="6">
    <location>
        <begin position="268"/>
        <end position="288"/>
    </location>
</feature>
<evidence type="ECO:0000256" key="4">
    <source>
        <dbReference type="ARBA" id="ARBA00022989"/>
    </source>
</evidence>
<dbReference type="Pfam" id="PF07690">
    <property type="entry name" value="MFS_1"/>
    <property type="match status" value="1"/>
</dbReference>
<dbReference type="STRING" id="1294262.GCA_001316085_01895"/>
<organism evidence="8 9">
    <name type="scientific">Sulfuracidifex tepidarius</name>
    <dbReference type="NCBI Taxonomy" id="1294262"/>
    <lineage>
        <taxon>Archaea</taxon>
        <taxon>Thermoproteota</taxon>
        <taxon>Thermoprotei</taxon>
        <taxon>Sulfolobales</taxon>
        <taxon>Sulfolobaceae</taxon>
        <taxon>Sulfuracidifex</taxon>
    </lineage>
</organism>
<dbReference type="PANTHER" id="PTHR23513:SF6">
    <property type="entry name" value="MAJOR FACILITATOR SUPERFAMILY ASSOCIATED DOMAIN-CONTAINING PROTEIN"/>
    <property type="match status" value="1"/>
</dbReference>
<reference evidence="8 9" key="1">
    <citation type="journal article" date="2020" name="Int. J. Syst. Evol. Microbiol.">
        <title>Sulfuracidifex tepidarius gen. nov., sp. nov. and transfer of Sulfolobus metallicus Huber and Stetter 1992 to the genus Sulfuracidifex as Sulfuracidifex metallicus comb. nov.</title>
        <authorList>
            <person name="Itoh T."/>
            <person name="Miura T."/>
            <person name="Sakai H.D."/>
            <person name="Kato S."/>
            <person name="Ohkuma M."/>
            <person name="Takashina T."/>
        </authorList>
    </citation>
    <scope>NUCLEOTIDE SEQUENCE [LARGE SCALE GENOMIC DNA]</scope>
    <source>
        <strain evidence="8 9">IC-006</strain>
    </source>
</reference>
<dbReference type="InterPro" id="IPR036259">
    <property type="entry name" value="MFS_trans_sf"/>
</dbReference>
<feature type="domain" description="Major facilitator superfamily (MFS) profile" evidence="7">
    <location>
        <begin position="202"/>
        <end position="392"/>
    </location>
</feature>
<dbReference type="GO" id="GO:0005886">
    <property type="term" value="C:plasma membrane"/>
    <property type="evidence" value="ECO:0007669"/>
    <property type="project" value="UniProtKB-SubCell"/>
</dbReference>
<evidence type="ECO:0000256" key="1">
    <source>
        <dbReference type="ARBA" id="ARBA00004651"/>
    </source>
</evidence>
<keyword evidence="2" id="KW-1003">Cell membrane</keyword>
<feature type="transmembrane region" description="Helical" evidence="6">
    <location>
        <begin position="20"/>
        <end position="39"/>
    </location>
</feature>
<dbReference type="PANTHER" id="PTHR23513">
    <property type="entry name" value="INTEGRAL MEMBRANE EFFLUX PROTEIN-RELATED"/>
    <property type="match status" value="1"/>
</dbReference>
<keyword evidence="5 6" id="KW-0472">Membrane</keyword>
<accession>A0A510DY60</accession>
<dbReference type="GO" id="GO:0022857">
    <property type="term" value="F:transmembrane transporter activity"/>
    <property type="evidence" value="ECO:0007669"/>
    <property type="project" value="InterPro"/>
</dbReference>
<evidence type="ECO:0000259" key="7">
    <source>
        <dbReference type="PROSITE" id="PS50850"/>
    </source>
</evidence>
<evidence type="ECO:0000256" key="3">
    <source>
        <dbReference type="ARBA" id="ARBA00022692"/>
    </source>
</evidence>
<feature type="transmembrane region" description="Helical" evidence="6">
    <location>
        <begin position="354"/>
        <end position="376"/>
    </location>
</feature>
<feature type="transmembrane region" description="Helical" evidence="6">
    <location>
        <begin position="236"/>
        <end position="256"/>
    </location>
</feature>
<sequence>MDINFTRLWMARNLLRTSNLGFSIFFMWEIIVIYHSVFLVSLLPALSLVGYLILTLPLGYVLDKISKSKIMFLFSILTFVIYATLVLFQSLYLIYGVDLLSFMLYMGSGDAYYSSIKELVTENELPKAMSFNAVGRAASEIAGTIMGGLSAYFVPKFFPVLLVIISLSCVFLSYPIKQDEKNKELFQKTYSYHQVWKVIRLMLPLLLLGLVVNGAFTALDVYSSALFHQILHVSAIYYTLFLLTFSIGAFVGGILGGKVSEKLIDERFISIITSAFGFAFVLIAFLRAPLLESTISFMIGIGISMVNIPLETLMMRVIPKRIMGRTNSLIQVFLMGSSPLMAVFYGFVATLIGIVNVLILVGIFGVLLGIPTFFVIRDFKKVKESDVEKLIQ</sequence>
<dbReference type="CDD" id="cd06173">
    <property type="entry name" value="MFS_MefA_like"/>
    <property type="match status" value="1"/>
</dbReference>
<feature type="transmembrane region" description="Helical" evidence="6">
    <location>
        <begin position="70"/>
        <end position="95"/>
    </location>
</feature>
<dbReference type="InterPro" id="IPR011701">
    <property type="entry name" value="MFS"/>
</dbReference>
<dbReference type="GeneID" id="41716191"/>
<name>A0A510DY60_9CREN</name>
<feature type="transmembrane region" description="Helical" evidence="6">
    <location>
        <begin position="45"/>
        <end position="63"/>
    </location>
</feature>
<keyword evidence="4 6" id="KW-1133">Transmembrane helix</keyword>
<protein>
    <recommendedName>
        <fullName evidence="7">Major facilitator superfamily (MFS) profile domain-containing protein</fullName>
    </recommendedName>
</protein>
<dbReference type="OrthoDB" id="44243at2157"/>
<dbReference type="AlphaFoldDB" id="A0A510DY60"/>
<feature type="transmembrane region" description="Helical" evidence="6">
    <location>
        <begin position="157"/>
        <end position="177"/>
    </location>
</feature>
<dbReference type="RefSeq" id="WP_054846088.1">
    <property type="nucleotide sequence ID" value="NZ_AP018929.1"/>
</dbReference>
<dbReference type="KEGG" id="step:IC006_2486"/>
<keyword evidence="3 6" id="KW-0812">Transmembrane</keyword>
<evidence type="ECO:0000313" key="8">
    <source>
        <dbReference type="EMBL" id="BBG25151.1"/>
    </source>
</evidence>
<dbReference type="InterPro" id="IPR020846">
    <property type="entry name" value="MFS_dom"/>
</dbReference>
<feature type="transmembrane region" description="Helical" evidence="6">
    <location>
        <begin position="198"/>
        <end position="216"/>
    </location>
</feature>
<dbReference type="SUPFAM" id="SSF103473">
    <property type="entry name" value="MFS general substrate transporter"/>
    <property type="match status" value="1"/>
</dbReference>
<feature type="transmembrane region" description="Helical" evidence="6">
    <location>
        <begin position="329"/>
        <end position="348"/>
    </location>
</feature>
<dbReference type="Proteomes" id="UP000322983">
    <property type="component" value="Chromosome"/>
</dbReference>
<evidence type="ECO:0000256" key="2">
    <source>
        <dbReference type="ARBA" id="ARBA00022475"/>
    </source>
</evidence>
<dbReference type="Gene3D" id="1.20.1250.20">
    <property type="entry name" value="MFS general substrate transporter like domains"/>
    <property type="match status" value="1"/>
</dbReference>
<proteinExistence type="predicted"/>
<dbReference type="EMBL" id="AP018929">
    <property type="protein sequence ID" value="BBG25151.1"/>
    <property type="molecule type" value="Genomic_DNA"/>
</dbReference>
<comment type="subcellular location">
    <subcellularLocation>
        <location evidence="1">Cell membrane</location>
        <topology evidence="1">Multi-pass membrane protein</topology>
    </subcellularLocation>
</comment>
<evidence type="ECO:0000256" key="6">
    <source>
        <dbReference type="SAM" id="Phobius"/>
    </source>
</evidence>
<feature type="transmembrane region" description="Helical" evidence="6">
    <location>
        <begin position="294"/>
        <end position="317"/>
    </location>
</feature>
<keyword evidence="9" id="KW-1185">Reference proteome</keyword>
<evidence type="ECO:0000256" key="5">
    <source>
        <dbReference type="ARBA" id="ARBA00023136"/>
    </source>
</evidence>